<dbReference type="SUPFAM" id="SSF54403">
    <property type="entry name" value="Cystatin/monellin"/>
    <property type="match status" value="1"/>
</dbReference>
<evidence type="ECO:0008006" key="3">
    <source>
        <dbReference type="Google" id="ProtNLM"/>
    </source>
</evidence>
<gene>
    <name evidence="1" type="ORF">KRQ00_003375</name>
</gene>
<evidence type="ECO:0000313" key="1">
    <source>
        <dbReference type="EMBL" id="HBH2621587.1"/>
    </source>
</evidence>
<name>A0A9P3U003_CLODI</name>
<protein>
    <recommendedName>
        <fullName evidence="3">Cystatin domain-containing protein</fullName>
    </recommendedName>
</protein>
<proteinExistence type="predicted"/>
<accession>A0A9P3U003</accession>
<dbReference type="InterPro" id="IPR046350">
    <property type="entry name" value="Cystatin_sf"/>
</dbReference>
<reference evidence="1" key="1">
    <citation type="journal article" date="2018" name="Genome Biol.">
        <title>SKESA: strategic k-mer extension for scrupulous assemblies.</title>
        <authorList>
            <person name="Souvorov A."/>
            <person name="Agarwala R."/>
            <person name="Lipman D.J."/>
        </authorList>
    </citation>
    <scope>NUCLEOTIDE SEQUENCE</scope>
    <source>
        <strain evidence="1">Clostridioides</strain>
    </source>
</reference>
<dbReference type="Proteomes" id="UP000879542">
    <property type="component" value="Unassembled WGS sequence"/>
</dbReference>
<sequence>MSLFVGGWSKFRVIEEEDLKVFNEAVGMLKGVDYEPLIVATQVVAGTNFKFICNATSVTNPPQNYLAEIIVFKPLPCDGHNATITSINIIK</sequence>
<organism evidence="1 2">
    <name type="scientific">Clostridioides difficile</name>
    <name type="common">Peptoclostridium difficile</name>
    <dbReference type="NCBI Taxonomy" id="1496"/>
    <lineage>
        <taxon>Bacteria</taxon>
        <taxon>Bacillati</taxon>
        <taxon>Bacillota</taxon>
        <taxon>Clostridia</taxon>
        <taxon>Peptostreptococcales</taxon>
        <taxon>Peptostreptococcaceae</taxon>
        <taxon>Clostridioides</taxon>
    </lineage>
</organism>
<dbReference type="AlphaFoldDB" id="A0A9P3U003"/>
<evidence type="ECO:0000313" key="2">
    <source>
        <dbReference type="Proteomes" id="UP000879542"/>
    </source>
</evidence>
<dbReference type="RefSeq" id="WP_003429631.1">
    <property type="nucleotide sequence ID" value="NZ_AP025558.1"/>
</dbReference>
<comment type="caution">
    <text evidence="1">The sequence shown here is derived from an EMBL/GenBank/DDBJ whole genome shotgun (WGS) entry which is preliminary data.</text>
</comment>
<dbReference type="Gene3D" id="3.10.450.10">
    <property type="match status" value="1"/>
</dbReference>
<reference evidence="1" key="2">
    <citation type="submission" date="2021-06" db="EMBL/GenBank/DDBJ databases">
        <authorList>
            <consortium name="NCBI Pathogen Detection Project"/>
        </authorList>
    </citation>
    <scope>NUCLEOTIDE SEQUENCE</scope>
    <source>
        <strain evidence="1">Clostridioides</strain>
    </source>
</reference>
<dbReference type="EMBL" id="DAEQIJ010000022">
    <property type="protein sequence ID" value="HBH2621587.1"/>
    <property type="molecule type" value="Genomic_DNA"/>
</dbReference>